<organism evidence="6 7">
    <name type="scientific">Phenylobacterium hankyongense</name>
    <dbReference type="NCBI Taxonomy" id="1813876"/>
    <lineage>
        <taxon>Bacteria</taxon>
        <taxon>Pseudomonadati</taxon>
        <taxon>Pseudomonadota</taxon>
        <taxon>Alphaproteobacteria</taxon>
        <taxon>Caulobacterales</taxon>
        <taxon>Caulobacteraceae</taxon>
        <taxon>Phenylobacterium</taxon>
    </lineage>
</organism>
<dbReference type="EMBL" id="QFYP01000001">
    <property type="protein sequence ID" value="RAK59438.1"/>
    <property type="molecule type" value="Genomic_DNA"/>
</dbReference>
<comment type="similarity">
    <text evidence="1">Belongs to the short-chain dehydrogenases/reductases (SDR) family.</text>
</comment>
<dbReference type="PROSITE" id="PS00061">
    <property type="entry name" value="ADH_SHORT"/>
    <property type="match status" value="1"/>
</dbReference>
<comment type="caution">
    <text evidence="6">The sequence shown here is derived from an EMBL/GenBank/DDBJ whole genome shotgun (WGS) entry which is preliminary data.</text>
</comment>
<name>A0A328B353_9CAUL</name>
<dbReference type="Gene3D" id="3.40.50.720">
    <property type="entry name" value="NAD(P)-binding Rossmann-like Domain"/>
    <property type="match status" value="1"/>
</dbReference>
<evidence type="ECO:0000256" key="3">
    <source>
        <dbReference type="ARBA" id="ARBA00066641"/>
    </source>
</evidence>
<dbReference type="PANTHER" id="PTHR24321:SF8">
    <property type="entry name" value="ESTRADIOL 17-BETA-DEHYDROGENASE 8-RELATED"/>
    <property type="match status" value="1"/>
</dbReference>
<evidence type="ECO:0000256" key="4">
    <source>
        <dbReference type="ARBA" id="ARBA00069939"/>
    </source>
</evidence>
<dbReference type="Pfam" id="PF13561">
    <property type="entry name" value="adh_short_C2"/>
    <property type="match status" value="1"/>
</dbReference>
<reference evidence="7" key="1">
    <citation type="submission" date="2018-05" db="EMBL/GenBank/DDBJ databases">
        <authorList>
            <person name="Li X."/>
        </authorList>
    </citation>
    <scope>NUCLEOTIDE SEQUENCE [LARGE SCALE GENOMIC DNA]</scope>
    <source>
        <strain evidence="7">HKS-05</strain>
    </source>
</reference>
<dbReference type="GO" id="GO:0047838">
    <property type="term" value="F:D-xylose 1-dehydrogenase (NAD+) activity"/>
    <property type="evidence" value="ECO:0007669"/>
    <property type="project" value="UniProtKB-EC"/>
</dbReference>
<dbReference type="OrthoDB" id="9812986at2"/>
<keyword evidence="2" id="KW-0560">Oxidoreductase</keyword>
<sequence length="275" mass="28011">MSEAPNDGRPGLLDGKVALVVGASRGIGAVTARALARAGAKVMLAARDGTALEAVADGIRREGHEARAATVDVGDEASVGHLIGRLLDVFGRLDVAFNNATDGSTPRPLADMDVDAFDRAIRTNIRGTFLGMKHQIPAMLATGGGSIINMASLAGVQGVANLAGYVTGKAGVIALTKVAALDYADRGVRVNVLAPGPILTHHLEAAGEAAQRAAALATPMRRVGASAEIADAVLWLASDKSSFVTGVTLPIDGGQSAGAKPERIFRQPQDQAQAG</sequence>
<dbReference type="InterPro" id="IPR002347">
    <property type="entry name" value="SDR_fam"/>
</dbReference>
<evidence type="ECO:0000256" key="1">
    <source>
        <dbReference type="ARBA" id="ARBA00006484"/>
    </source>
</evidence>
<dbReference type="AlphaFoldDB" id="A0A328B353"/>
<dbReference type="CDD" id="cd05233">
    <property type="entry name" value="SDR_c"/>
    <property type="match status" value="1"/>
</dbReference>
<accession>A0A328B353</accession>
<protein>
    <recommendedName>
        <fullName evidence="4">D-xylose 1-dehydrogenase</fullName>
        <ecNumber evidence="3">1.1.1.175</ecNumber>
    </recommendedName>
</protein>
<evidence type="ECO:0000256" key="2">
    <source>
        <dbReference type="ARBA" id="ARBA00023002"/>
    </source>
</evidence>
<evidence type="ECO:0000313" key="6">
    <source>
        <dbReference type="EMBL" id="RAK59438.1"/>
    </source>
</evidence>
<dbReference type="PRINTS" id="PR00080">
    <property type="entry name" value="SDRFAMILY"/>
</dbReference>
<proteinExistence type="inferred from homology"/>
<evidence type="ECO:0000313" key="7">
    <source>
        <dbReference type="Proteomes" id="UP000249842"/>
    </source>
</evidence>
<evidence type="ECO:0000256" key="5">
    <source>
        <dbReference type="SAM" id="MobiDB-lite"/>
    </source>
</evidence>
<keyword evidence="7" id="KW-1185">Reference proteome</keyword>
<dbReference type="InterPro" id="IPR036291">
    <property type="entry name" value="NAD(P)-bd_dom_sf"/>
</dbReference>
<dbReference type="FunFam" id="3.40.50.720:FF:000084">
    <property type="entry name" value="Short-chain dehydrogenase reductase"/>
    <property type="match status" value="1"/>
</dbReference>
<dbReference type="PANTHER" id="PTHR24321">
    <property type="entry name" value="DEHYDROGENASES, SHORT CHAIN"/>
    <property type="match status" value="1"/>
</dbReference>
<dbReference type="RefSeq" id="WP_111456731.1">
    <property type="nucleotide sequence ID" value="NZ_QFYP01000001.1"/>
</dbReference>
<gene>
    <name evidence="6" type="ORF">DJ021_06260</name>
</gene>
<dbReference type="EC" id="1.1.1.175" evidence="3"/>
<dbReference type="SUPFAM" id="SSF51735">
    <property type="entry name" value="NAD(P)-binding Rossmann-fold domains"/>
    <property type="match status" value="1"/>
</dbReference>
<dbReference type="PRINTS" id="PR00081">
    <property type="entry name" value="GDHRDH"/>
</dbReference>
<dbReference type="Proteomes" id="UP000249842">
    <property type="component" value="Unassembled WGS sequence"/>
</dbReference>
<dbReference type="InterPro" id="IPR020904">
    <property type="entry name" value="Sc_DH/Rdtase_CS"/>
</dbReference>
<feature type="region of interest" description="Disordered" evidence="5">
    <location>
        <begin position="254"/>
        <end position="275"/>
    </location>
</feature>